<evidence type="ECO:0000256" key="6">
    <source>
        <dbReference type="ARBA" id="ARBA00022741"/>
    </source>
</evidence>
<dbReference type="PANTHER" id="PTHR24416:SF602">
    <property type="entry name" value="PROTEIN VER-1-RELATED"/>
    <property type="match status" value="1"/>
</dbReference>
<dbReference type="FunFam" id="3.30.200.20:FF:000586">
    <property type="entry name" value="Receptor protein-tyrosine kinase"/>
    <property type="match status" value="1"/>
</dbReference>
<dbReference type="PROSITE" id="PS00109">
    <property type="entry name" value="PROTEIN_KINASE_TYR"/>
    <property type="match status" value="1"/>
</dbReference>
<evidence type="ECO:0000259" key="23">
    <source>
        <dbReference type="PROSITE" id="PS50011"/>
    </source>
</evidence>
<evidence type="ECO:0000256" key="15">
    <source>
        <dbReference type="ARBA" id="ARBA00023319"/>
    </source>
</evidence>
<dbReference type="PANTHER" id="PTHR24416">
    <property type="entry name" value="TYROSINE-PROTEIN KINASE RECEPTOR"/>
    <property type="match status" value="1"/>
</dbReference>
<keyword evidence="22" id="KW-0732">Signal</keyword>
<dbReference type="Gene3D" id="1.10.510.10">
    <property type="entry name" value="Transferase(Phosphotransferase) domain 1"/>
    <property type="match status" value="1"/>
</dbReference>
<dbReference type="SMART" id="SM00408">
    <property type="entry name" value="IGc2"/>
    <property type="match status" value="3"/>
</dbReference>
<evidence type="ECO:0000256" key="16">
    <source>
        <dbReference type="ARBA" id="ARBA00051243"/>
    </source>
</evidence>
<keyword evidence="8 18" id="KW-0067">ATP-binding</keyword>
<dbReference type="SUPFAM" id="SSF56112">
    <property type="entry name" value="Protein kinase-like (PK-like)"/>
    <property type="match status" value="1"/>
</dbReference>
<evidence type="ECO:0000256" key="9">
    <source>
        <dbReference type="ARBA" id="ARBA00022989"/>
    </source>
</evidence>
<keyword evidence="7" id="KW-0418">Kinase</keyword>
<feature type="domain" description="Ig-like" evidence="24">
    <location>
        <begin position="562"/>
        <end position="659"/>
    </location>
</feature>
<feature type="binding site" evidence="19">
    <location>
        <position position="1045"/>
    </location>
    <ligand>
        <name>Mg(2+)</name>
        <dbReference type="ChEBI" id="CHEBI:18420"/>
    </ligand>
</feature>
<dbReference type="SMART" id="SM00219">
    <property type="entry name" value="TyrKc"/>
    <property type="match status" value="1"/>
</dbReference>
<keyword evidence="19" id="KW-0460">Magnesium</keyword>
<evidence type="ECO:0000256" key="12">
    <source>
        <dbReference type="ARBA" id="ARBA00023157"/>
    </source>
</evidence>
<keyword evidence="14" id="KW-0325">Glycoprotein</keyword>
<feature type="signal peptide" evidence="22">
    <location>
        <begin position="1"/>
        <end position="16"/>
    </location>
</feature>
<keyword evidence="12" id="KW-1015">Disulfide bond</keyword>
<feature type="binding site" evidence="18">
    <location>
        <begin position="849"/>
        <end position="856"/>
    </location>
    <ligand>
        <name>ATP</name>
        <dbReference type="ChEBI" id="CHEBI:30616"/>
    </ligand>
</feature>
<dbReference type="PROSITE" id="PS50011">
    <property type="entry name" value="PROTEIN_KINASE_DOM"/>
    <property type="match status" value="1"/>
</dbReference>
<dbReference type="InterPro" id="IPR003599">
    <property type="entry name" value="Ig_sub"/>
</dbReference>
<keyword evidence="26" id="KW-1185">Reference proteome</keyword>
<dbReference type="Gene3D" id="3.30.200.20">
    <property type="entry name" value="Phosphorylase Kinase, domain 1"/>
    <property type="match status" value="1"/>
</dbReference>
<accession>A0A0D6M7M2</accession>
<feature type="chain" id="PRO_5002307590" description="receptor protein-tyrosine kinase" evidence="22">
    <location>
        <begin position="17"/>
        <end position="1230"/>
    </location>
</feature>
<evidence type="ECO:0000256" key="11">
    <source>
        <dbReference type="ARBA" id="ARBA00023137"/>
    </source>
</evidence>
<dbReference type="InterPro" id="IPR020635">
    <property type="entry name" value="Tyr_kinase_cat_dom"/>
</dbReference>
<keyword evidence="19" id="KW-0479">Metal-binding</keyword>
<keyword evidence="10 21" id="KW-0472">Membrane</keyword>
<dbReference type="InterPro" id="IPR001245">
    <property type="entry name" value="Ser-Thr/Tyr_kinase_cat_dom"/>
</dbReference>
<evidence type="ECO:0000259" key="24">
    <source>
        <dbReference type="PROSITE" id="PS50835"/>
    </source>
</evidence>
<sequence>MRFDIVYLALLASVHAFSPPTLEPDKETQHDPAIGDFVELDIGDEIRLTCSDITNEAVEFLLPNLTDNHGHSEEDFNSRYRIEDVSYGHILHIMDLKESDTGTYICHSKDDQTLSSQIHLFVRGQAFVILQKIYFKAGFPGSKTFVPTNYPGLVIKTQEFVVPCKTSRHISKDEVELRLNGKVWKSAPKYYDPRIGFKVNSKTAEDKISDQLSFECIYKGYPEDTATFFVIIHEAQDNDLELLFEEPNPWPYVGGSYALVCVLRRRGKGRMENKYQYSLNQDDHVRHERRVNNNNITHAVKINTLTPEDSGQYACGWLYDHQLNQTIYKTVDVSPKKGQIKVLSRTPQEVNVMEGSSINLSAELAAFPEDLPGFNAKWIRKYVNPPKTANETENLVNDNDHQIASERLTDGQVNEKIAIKNAATDMSGIYVLTIELLDTVRTIEWKVNVQNERIKARIDIMSPNSWVVFDQQYYQIGTPLHVNCLVTAIPLATVQFMRRRPSSGEPWIDVDRSELMELKGTYESGYLWNTTVQDDLDLKCEGERNGKTHFEVKRVRASESEPHVKTSWNRSVHATSQEDPKEIYEGDNVELTCTVPNDEEWQVQWVFRDHTILDALNNGDEHSRHVVAIISNVTGSNAGEYTCVMQKGNQEKRLKQIISVVKTVKPYHTQSDPEKPRFLEYGKPAEFECNIDGTPRPDYKWLKDGQLYEGGELSADNRRLHIARVAAEDKGEFECVATNRAGVSVYKFAARVEGAPKRVSSSFLFVVFMLLLGLLCCLITALVLYFKQRKKAIEQDRALNVLYEQLMKTAEGPPPSGPKLPLDQRVYQLPYNRQYELERDNLEIGNRLGCGQFGQVWMGWLAKPRVSDSMAEKVRLPVAVKGPLVGTNVQHQKMLADELKIMCAIGKHPNVLALIGAITKNMKGGELYVVVELCDNGNLKDYLLKYKNKFINELKETAPPDDGYLRPDSSRRTQYASEQIPDWSNDMESDRLISDNTMLATSDLISFAMQVANGMEYLSSIPCIHRDLAARNVLLTSKRICRIADFGMAKNENKNYYRLRKKNVLVPFRWMAIEAIQDGVYTLESDIWSFGILLFEIFTLGGLPYPTIANEDLLSKLLEGHRNAKPQYCHEDIYDLMMRCWDKDPNERPNFTQCIHHLKDQLRKASPQLLERVELDLADECKRQDALSQWLTPEPDPREGINGFGTMTPSSPKHTERIYISEFSRPAFIY</sequence>
<organism evidence="25 26">
    <name type="scientific">Ancylostoma ceylanicum</name>
    <dbReference type="NCBI Taxonomy" id="53326"/>
    <lineage>
        <taxon>Eukaryota</taxon>
        <taxon>Metazoa</taxon>
        <taxon>Ecdysozoa</taxon>
        <taxon>Nematoda</taxon>
        <taxon>Chromadorea</taxon>
        <taxon>Rhabditida</taxon>
        <taxon>Rhabditina</taxon>
        <taxon>Rhabditomorpha</taxon>
        <taxon>Strongyloidea</taxon>
        <taxon>Ancylostomatidae</taxon>
        <taxon>Ancylostomatinae</taxon>
        <taxon>Ancylostoma</taxon>
    </lineage>
</organism>
<feature type="active site" description="Proton acceptor" evidence="17">
    <location>
        <position position="1027"/>
    </location>
</feature>
<protein>
    <recommendedName>
        <fullName evidence="2">receptor protein-tyrosine kinase</fullName>
        <ecNumber evidence="2">2.7.10.1</ecNumber>
    </recommendedName>
</protein>
<dbReference type="GO" id="GO:0007169">
    <property type="term" value="P:cell surface receptor protein tyrosine kinase signaling pathway"/>
    <property type="evidence" value="ECO:0007669"/>
    <property type="project" value="TreeGrafter"/>
</dbReference>
<evidence type="ECO:0000256" key="13">
    <source>
        <dbReference type="ARBA" id="ARBA00023170"/>
    </source>
</evidence>
<keyword evidence="6 18" id="KW-0547">Nucleotide-binding</keyword>
<feature type="transmembrane region" description="Helical" evidence="21">
    <location>
        <begin position="763"/>
        <end position="786"/>
    </location>
</feature>
<dbReference type="InterPro" id="IPR050122">
    <property type="entry name" value="RTK"/>
</dbReference>
<evidence type="ECO:0000313" key="25">
    <source>
        <dbReference type="EMBL" id="EPB79483.1"/>
    </source>
</evidence>
<dbReference type="InterPro" id="IPR036179">
    <property type="entry name" value="Ig-like_dom_sf"/>
</dbReference>
<dbReference type="PROSITE" id="PS00107">
    <property type="entry name" value="PROTEIN_KINASE_ATP"/>
    <property type="match status" value="1"/>
</dbReference>
<evidence type="ECO:0000256" key="2">
    <source>
        <dbReference type="ARBA" id="ARBA00011902"/>
    </source>
</evidence>
<evidence type="ECO:0000256" key="1">
    <source>
        <dbReference type="ARBA" id="ARBA00004162"/>
    </source>
</evidence>
<feature type="domain" description="Protein kinase" evidence="23">
    <location>
        <begin position="842"/>
        <end position="1160"/>
    </location>
</feature>
<dbReference type="Pfam" id="PF13895">
    <property type="entry name" value="Ig_2"/>
    <property type="match status" value="1"/>
</dbReference>
<comment type="catalytic activity">
    <reaction evidence="16">
        <text>L-tyrosyl-[protein] + ATP = O-phospho-L-tyrosyl-[protein] + ADP + H(+)</text>
        <dbReference type="Rhea" id="RHEA:10596"/>
        <dbReference type="Rhea" id="RHEA-COMP:10136"/>
        <dbReference type="Rhea" id="RHEA-COMP:20101"/>
        <dbReference type="ChEBI" id="CHEBI:15378"/>
        <dbReference type="ChEBI" id="CHEBI:30616"/>
        <dbReference type="ChEBI" id="CHEBI:46858"/>
        <dbReference type="ChEBI" id="CHEBI:61978"/>
        <dbReference type="ChEBI" id="CHEBI:456216"/>
        <dbReference type="EC" id="2.7.10.1"/>
    </reaction>
</comment>
<dbReference type="Pfam" id="PF13927">
    <property type="entry name" value="Ig_3"/>
    <property type="match status" value="1"/>
</dbReference>
<dbReference type="EMBL" id="KE124793">
    <property type="protein sequence ID" value="EPB79483.1"/>
    <property type="molecule type" value="Genomic_DNA"/>
</dbReference>
<proteinExistence type="predicted"/>
<dbReference type="GO" id="GO:0043235">
    <property type="term" value="C:receptor complex"/>
    <property type="evidence" value="ECO:0007669"/>
    <property type="project" value="TreeGrafter"/>
</dbReference>
<dbReference type="InterPro" id="IPR000719">
    <property type="entry name" value="Prot_kinase_dom"/>
</dbReference>
<dbReference type="GO" id="GO:0046872">
    <property type="term" value="F:metal ion binding"/>
    <property type="evidence" value="ECO:0007669"/>
    <property type="project" value="UniProtKB-KW"/>
</dbReference>
<dbReference type="PIRSF" id="PIRSF000615">
    <property type="entry name" value="TyrPK_CSF1-R"/>
    <property type="match status" value="1"/>
</dbReference>
<dbReference type="EC" id="2.7.10.1" evidence="2"/>
<dbReference type="PROSITE" id="PS50835">
    <property type="entry name" value="IG_LIKE"/>
    <property type="match status" value="2"/>
</dbReference>
<feature type="binding site" evidence="18 20">
    <location>
        <position position="881"/>
    </location>
    <ligand>
        <name>ATP</name>
        <dbReference type="ChEBI" id="CHEBI:30616"/>
    </ligand>
</feature>
<feature type="domain" description="Ig-like" evidence="24">
    <location>
        <begin position="666"/>
        <end position="753"/>
    </location>
</feature>
<keyword evidence="5 21" id="KW-0812">Transmembrane</keyword>
<evidence type="ECO:0000256" key="7">
    <source>
        <dbReference type="ARBA" id="ARBA00022777"/>
    </source>
</evidence>
<dbReference type="CDD" id="cd00096">
    <property type="entry name" value="Ig"/>
    <property type="match status" value="1"/>
</dbReference>
<evidence type="ECO:0000256" key="10">
    <source>
        <dbReference type="ARBA" id="ARBA00023136"/>
    </source>
</evidence>
<evidence type="ECO:0000256" key="17">
    <source>
        <dbReference type="PIRSR" id="PIRSR000615-1"/>
    </source>
</evidence>
<dbReference type="InterPro" id="IPR011009">
    <property type="entry name" value="Kinase-like_dom_sf"/>
</dbReference>
<dbReference type="SUPFAM" id="SSF48726">
    <property type="entry name" value="Immunoglobulin"/>
    <property type="match status" value="3"/>
</dbReference>
<gene>
    <name evidence="25" type="ORF">ANCCEY_01420</name>
</gene>
<evidence type="ECO:0000256" key="21">
    <source>
        <dbReference type="SAM" id="Phobius"/>
    </source>
</evidence>
<dbReference type="InterPro" id="IPR017441">
    <property type="entry name" value="Protein_kinase_ATP_BS"/>
</dbReference>
<keyword evidence="15" id="KW-0393">Immunoglobulin domain</keyword>
<dbReference type="InterPro" id="IPR007110">
    <property type="entry name" value="Ig-like_dom"/>
</dbReference>
<evidence type="ECO:0000256" key="8">
    <source>
        <dbReference type="ARBA" id="ARBA00022840"/>
    </source>
</evidence>
<reference evidence="25 26" key="1">
    <citation type="submission" date="2013-05" db="EMBL/GenBank/DDBJ databases">
        <title>Draft genome of the parasitic nematode Anyclostoma ceylanicum.</title>
        <authorList>
            <person name="Mitreva M."/>
        </authorList>
    </citation>
    <scope>NUCLEOTIDE SEQUENCE [LARGE SCALE GENOMIC DNA]</scope>
</reference>
<comment type="subcellular location">
    <subcellularLocation>
        <location evidence="1">Cell membrane</location>
        <topology evidence="1">Single-pass membrane protein</topology>
    </subcellularLocation>
</comment>
<evidence type="ECO:0000313" key="26">
    <source>
        <dbReference type="Proteomes" id="UP000054495"/>
    </source>
</evidence>
<keyword evidence="9 21" id="KW-1133">Transmembrane helix</keyword>
<feature type="binding site" evidence="19">
    <location>
        <position position="1032"/>
    </location>
    <ligand>
        <name>Mg(2+)</name>
        <dbReference type="ChEBI" id="CHEBI:18420"/>
    </ligand>
</feature>
<evidence type="ECO:0000256" key="5">
    <source>
        <dbReference type="ARBA" id="ARBA00022692"/>
    </source>
</evidence>
<evidence type="ECO:0000256" key="19">
    <source>
        <dbReference type="PIRSR" id="PIRSR000615-3"/>
    </source>
</evidence>
<dbReference type="SMART" id="SM00409">
    <property type="entry name" value="IG"/>
    <property type="match status" value="5"/>
</dbReference>
<dbReference type="Gene3D" id="2.60.40.10">
    <property type="entry name" value="Immunoglobulins"/>
    <property type="match status" value="3"/>
</dbReference>
<keyword evidence="3" id="KW-1003">Cell membrane</keyword>
<feature type="binding site" evidence="18">
    <location>
        <position position="1031"/>
    </location>
    <ligand>
        <name>ATP</name>
        <dbReference type="ChEBI" id="CHEBI:30616"/>
    </ligand>
</feature>
<keyword evidence="4" id="KW-0808">Transferase</keyword>
<dbReference type="GO" id="GO:0004714">
    <property type="term" value="F:transmembrane receptor protein tyrosine kinase activity"/>
    <property type="evidence" value="ECO:0007669"/>
    <property type="project" value="UniProtKB-EC"/>
</dbReference>
<keyword evidence="11" id="KW-0829">Tyrosine-protein kinase</keyword>
<evidence type="ECO:0000256" key="18">
    <source>
        <dbReference type="PIRSR" id="PIRSR000615-2"/>
    </source>
</evidence>
<dbReference type="CDD" id="cd00192">
    <property type="entry name" value="PTKc"/>
    <property type="match status" value="1"/>
</dbReference>
<evidence type="ECO:0000256" key="3">
    <source>
        <dbReference type="ARBA" id="ARBA00022475"/>
    </source>
</evidence>
<evidence type="ECO:0000256" key="22">
    <source>
        <dbReference type="SAM" id="SignalP"/>
    </source>
</evidence>
<dbReference type="InterPro" id="IPR013783">
    <property type="entry name" value="Ig-like_fold"/>
</dbReference>
<dbReference type="GO" id="GO:0005524">
    <property type="term" value="F:ATP binding"/>
    <property type="evidence" value="ECO:0007669"/>
    <property type="project" value="UniProtKB-UniRule"/>
</dbReference>
<evidence type="ECO:0000256" key="14">
    <source>
        <dbReference type="ARBA" id="ARBA00023180"/>
    </source>
</evidence>
<evidence type="ECO:0000256" key="4">
    <source>
        <dbReference type="ARBA" id="ARBA00022679"/>
    </source>
</evidence>
<dbReference type="GO" id="GO:0005886">
    <property type="term" value="C:plasma membrane"/>
    <property type="evidence" value="ECO:0007669"/>
    <property type="project" value="UniProtKB-SubCell"/>
</dbReference>
<dbReference type="Proteomes" id="UP000054495">
    <property type="component" value="Unassembled WGS sequence"/>
</dbReference>
<dbReference type="AlphaFoldDB" id="A0A0D6M7M2"/>
<keyword evidence="13" id="KW-0675">Receptor</keyword>
<dbReference type="InterPro" id="IPR008266">
    <property type="entry name" value="Tyr_kinase_AS"/>
</dbReference>
<dbReference type="Pfam" id="PF07714">
    <property type="entry name" value="PK_Tyr_Ser-Thr"/>
    <property type="match status" value="1"/>
</dbReference>
<dbReference type="InterPro" id="IPR003598">
    <property type="entry name" value="Ig_sub2"/>
</dbReference>
<name>A0A0D6M7M2_9BILA</name>
<dbReference type="FunFam" id="1.10.510.10:FF:000554">
    <property type="entry name" value="Predicted protein"/>
    <property type="match status" value="1"/>
</dbReference>
<dbReference type="GO" id="GO:0045138">
    <property type="term" value="P:nematode male tail tip morphogenesis"/>
    <property type="evidence" value="ECO:0007669"/>
    <property type="project" value="UniProtKB-ARBA"/>
</dbReference>
<evidence type="ECO:0000256" key="20">
    <source>
        <dbReference type="PROSITE-ProRule" id="PRU10141"/>
    </source>
</evidence>